<keyword evidence="4" id="KW-0238">DNA-binding</keyword>
<dbReference type="GO" id="GO:0006355">
    <property type="term" value="P:regulation of DNA-templated transcription"/>
    <property type="evidence" value="ECO:0007669"/>
    <property type="project" value="InterPro"/>
</dbReference>
<dbReference type="Pfam" id="PF00196">
    <property type="entry name" value="GerE"/>
    <property type="match status" value="1"/>
</dbReference>
<evidence type="ECO:0000256" key="1">
    <source>
        <dbReference type="ARBA" id="ARBA00022553"/>
    </source>
</evidence>
<dbReference type="GO" id="GO:0005829">
    <property type="term" value="C:cytosol"/>
    <property type="evidence" value="ECO:0007669"/>
    <property type="project" value="TreeGrafter"/>
</dbReference>
<dbReference type="PRINTS" id="PR00038">
    <property type="entry name" value="HTHLUXR"/>
</dbReference>
<reference evidence="9" key="1">
    <citation type="journal article" date="2016" name="Mitochondrial DNA Part B Resour">
        <title>Organellar genome analysis of the heteromorphic red alga Mastocarpus papillatus (Phyllophoraceae, Rhodophyta).</title>
        <authorList>
            <person name="Hughey J.R."/>
            <person name="Mumford T.F."/>
            <person name="Navarrete-Fernandez T.M."/>
            <person name="Huber S.R."/>
            <person name="Freese J.M."/>
            <person name="Murray E.M.C."/>
            <person name="Sissini M.N."/>
            <person name="Gentilhomme A."/>
        </authorList>
    </citation>
    <scope>NUCLEOTIDE SEQUENCE</scope>
</reference>
<evidence type="ECO:0000256" key="5">
    <source>
        <dbReference type="ARBA" id="ARBA00023163"/>
    </source>
</evidence>
<feature type="domain" description="HTH luxR-type" evidence="7">
    <location>
        <begin position="138"/>
        <end position="203"/>
    </location>
</feature>
<evidence type="ECO:0000256" key="4">
    <source>
        <dbReference type="ARBA" id="ARBA00023125"/>
    </source>
</evidence>
<evidence type="ECO:0000256" key="6">
    <source>
        <dbReference type="PROSITE-ProRule" id="PRU00169"/>
    </source>
</evidence>
<gene>
    <name evidence="9" type="primary">ycf29</name>
</gene>
<evidence type="ECO:0000256" key="3">
    <source>
        <dbReference type="ARBA" id="ARBA00023015"/>
    </source>
</evidence>
<dbReference type="GO" id="GO:0000976">
    <property type="term" value="F:transcription cis-regulatory region binding"/>
    <property type="evidence" value="ECO:0007669"/>
    <property type="project" value="TreeGrafter"/>
</dbReference>
<dbReference type="PANTHER" id="PTHR48111">
    <property type="entry name" value="REGULATOR OF RPOS"/>
    <property type="match status" value="1"/>
</dbReference>
<dbReference type="AlphaFoldDB" id="A0A342RZC8"/>
<dbReference type="InterPro" id="IPR001789">
    <property type="entry name" value="Sig_transdc_resp-reg_receiver"/>
</dbReference>
<dbReference type="InterPro" id="IPR000792">
    <property type="entry name" value="Tscrpt_reg_LuxR_C"/>
</dbReference>
<dbReference type="EMBL" id="KX525588">
    <property type="protein sequence ID" value="AOL58074.1"/>
    <property type="molecule type" value="Genomic_DNA"/>
</dbReference>
<proteinExistence type="predicted"/>
<keyword evidence="3" id="KW-0805">Transcription regulation</keyword>
<geneLocation type="plastid" evidence="9"/>
<dbReference type="Gene3D" id="3.40.50.2300">
    <property type="match status" value="1"/>
</dbReference>
<dbReference type="InterPro" id="IPR039420">
    <property type="entry name" value="WalR-like"/>
</dbReference>
<dbReference type="Pfam" id="PF00072">
    <property type="entry name" value="Response_reg"/>
    <property type="match status" value="1"/>
</dbReference>
<dbReference type="SUPFAM" id="SSF52172">
    <property type="entry name" value="CheY-like"/>
    <property type="match status" value="1"/>
</dbReference>
<dbReference type="InterPro" id="IPR016032">
    <property type="entry name" value="Sig_transdc_resp-reg_C-effctor"/>
</dbReference>
<feature type="domain" description="Response regulatory" evidence="8">
    <location>
        <begin position="4"/>
        <end position="120"/>
    </location>
</feature>
<name>A0A342RZC8_9FLOR</name>
<dbReference type="PROSITE" id="PS00622">
    <property type="entry name" value="HTH_LUXR_1"/>
    <property type="match status" value="1"/>
</dbReference>
<protein>
    <submittedName>
        <fullName evidence="9">Conserved hypothetical plastid protein</fullName>
    </submittedName>
</protein>
<sequence>MKSKLLLVDDDVYLRNSISSYLISEGFSVYSFENVSSLFLSLNISKPDLIIADIMMPDIDGYTLLMKLKANSKLSSIPVIFLTAKGMTQDRIKAYNLGCNAYITKPFEPQELLSIINNLLKNVALFQNKSKYKDSNQLKSYAISFTNREITILKLVIQGFRNKEIASHLNISIRNVEKYVSRLLNKTSKRNRTELAQFIISKDIKLLEGE</sequence>
<organism evidence="9">
    <name type="scientific">Mastocarpus papillatus</name>
    <dbReference type="NCBI Taxonomy" id="31436"/>
    <lineage>
        <taxon>Eukaryota</taxon>
        <taxon>Rhodophyta</taxon>
        <taxon>Florideophyceae</taxon>
        <taxon>Rhodymeniophycidae</taxon>
        <taxon>Gigartinales</taxon>
        <taxon>Phyllophoraceae</taxon>
        <taxon>Mastocarpus</taxon>
    </lineage>
</organism>
<dbReference type="GO" id="GO:0032993">
    <property type="term" value="C:protein-DNA complex"/>
    <property type="evidence" value="ECO:0007669"/>
    <property type="project" value="TreeGrafter"/>
</dbReference>
<evidence type="ECO:0000256" key="2">
    <source>
        <dbReference type="ARBA" id="ARBA00023012"/>
    </source>
</evidence>
<keyword evidence="2" id="KW-0902">Two-component regulatory system</keyword>
<dbReference type="RefSeq" id="YP_009295590.1">
    <property type="nucleotide sequence ID" value="NC_031167.1"/>
</dbReference>
<keyword evidence="9" id="KW-0934">Plastid</keyword>
<keyword evidence="5" id="KW-0804">Transcription</keyword>
<dbReference type="SMART" id="SM00421">
    <property type="entry name" value="HTH_LUXR"/>
    <property type="match status" value="1"/>
</dbReference>
<dbReference type="SUPFAM" id="SSF46894">
    <property type="entry name" value="C-terminal effector domain of the bipartite response regulators"/>
    <property type="match status" value="1"/>
</dbReference>
<evidence type="ECO:0000259" key="7">
    <source>
        <dbReference type="PROSITE" id="PS50043"/>
    </source>
</evidence>
<dbReference type="InterPro" id="IPR011006">
    <property type="entry name" value="CheY-like_superfamily"/>
</dbReference>
<dbReference type="Gene3D" id="1.10.10.10">
    <property type="entry name" value="Winged helix-like DNA-binding domain superfamily/Winged helix DNA-binding domain"/>
    <property type="match status" value="1"/>
</dbReference>
<dbReference type="InterPro" id="IPR036388">
    <property type="entry name" value="WH-like_DNA-bd_sf"/>
</dbReference>
<dbReference type="GO" id="GO:0000156">
    <property type="term" value="F:phosphorelay response regulator activity"/>
    <property type="evidence" value="ECO:0007669"/>
    <property type="project" value="TreeGrafter"/>
</dbReference>
<keyword evidence="1 6" id="KW-0597">Phosphoprotein</keyword>
<dbReference type="GeneID" id="29072040"/>
<dbReference type="PANTHER" id="PTHR48111:SF1">
    <property type="entry name" value="TWO-COMPONENT RESPONSE REGULATOR ORR33"/>
    <property type="match status" value="1"/>
</dbReference>
<dbReference type="CDD" id="cd06170">
    <property type="entry name" value="LuxR_C_like"/>
    <property type="match status" value="1"/>
</dbReference>
<evidence type="ECO:0000313" key="9">
    <source>
        <dbReference type="EMBL" id="AOL58074.1"/>
    </source>
</evidence>
<evidence type="ECO:0000259" key="8">
    <source>
        <dbReference type="PROSITE" id="PS50110"/>
    </source>
</evidence>
<dbReference type="PROSITE" id="PS50110">
    <property type="entry name" value="RESPONSE_REGULATORY"/>
    <property type="match status" value="1"/>
</dbReference>
<feature type="modified residue" description="4-aspartylphosphate" evidence="6">
    <location>
        <position position="53"/>
    </location>
</feature>
<dbReference type="SMART" id="SM00448">
    <property type="entry name" value="REC"/>
    <property type="match status" value="1"/>
</dbReference>
<accession>A0A342RZC8</accession>
<dbReference type="PROSITE" id="PS50043">
    <property type="entry name" value="HTH_LUXR_2"/>
    <property type="match status" value="1"/>
</dbReference>